<dbReference type="AlphaFoldDB" id="A0A2Z7C2M0"/>
<evidence type="ECO:0000256" key="6">
    <source>
        <dbReference type="ARBA" id="ARBA00023242"/>
    </source>
</evidence>
<keyword evidence="10" id="KW-1185">Reference proteome</keyword>
<evidence type="ECO:0000259" key="8">
    <source>
        <dbReference type="PROSITE" id="PS51032"/>
    </source>
</evidence>
<comment type="subcellular location">
    <subcellularLocation>
        <location evidence="1">Nucleus</location>
    </subcellularLocation>
</comment>
<evidence type="ECO:0000256" key="3">
    <source>
        <dbReference type="ARBA" id="ARBA00023015"/>
    </source>
</evidence>
<dbReference type="PRINTS" id="PR00367">
    <property type="entry name" value="ETHRSPELEMNT"/>
</dbReference>
<keyword evidence="4" id="KW-0238">DNA-binding</keyword>
<evidence type="ECO:0000256" key="5">
    <source>
        <dbReference type="ARBA" id="ARBA00023163"/>
    </source>
</evidence>
<feature type="region of interest" description="Disordered" evidence="7">
    <location>
        <begin position="6"/>
        <end position="36"/>
    </location>
</feature>
<gene>
    <name evidence="9" type="ORF">F511_10299</name>
</gene>
<keyword evidence="2" id="KW-0611">Plant defense</keyword>
<accession>A0A2Z7C2M0</accession>
<dbReference type="SMART" id="SM00380">
    <property type="entry name" value="AP2"/>
    <property type="match status" value="1"/>
</dbReference>
<dbReference type="GO" id="GO:0006952">
    <property type="term" value="P:defense response"/>
    <property type="evidence" value="ECO:0007669"/>
    <property type="project" value="UniProtKB-KW"/>
</dbReference>
<evidence type="ECO:0000313" key="10">
    <source>
        <dbReference type="Proteomes" id="UP000250235"/>
    </source>
</evidence>
<keyword evidence="5" id="KW-0804">Transcription</keyword>
<protein>
    <recommendedName>
        <fullName evidence="8">AP2/ERF domain-containing protein</fullName>
    </recommendedName>
</protein>
<evidence type="ECO:0000313" key="9">
    <source>
        <dbReference type="EMBL" id="KZV41165.1"/>
    </source>
</evidence>
<keyword evidence="3" id="KW-0805">Transcription regulation</keyword>
<name>A0A2Z7C2M0_9LAMI</name>
<feature type="domain" description="AP2/ERF" evidence="8">
    <location>
        <begin position="80"/>
        <end position="137"/>
    </location>
</feature>
<dbReference type="InterPro" id="IPR036955">
    <property type="entry name" value="AP2/ERF_dom_sf"/>
</dbReference>
<evidence type="ECO:0000256" key="4">
    <source>
        <dbReference type="ARBA" id="ARBA00023125"/>
    </source>
</evidence>
<dbReference type="InterPro" id="IPR001471">
    <property type="entry name" value="AP2/ERF_dom"/>
</dbReference>
<dbReference type="CDD" id="cd00018">
    <property type="entry name" value="AP2"/>
    <property type="match status" value="1"/>
</dbReference>
<dbReference type="GO" id="GO:0003700">
    <property type="term" value="F:DNA-binding transcription factor activity"/>
    <property type="evidence" value="ECO:0007669"/>
    <property type="project" value="InterPro"/>
</dbReference>
<keyword evidence="6" id="KW-0539">Nucleus</keyword>
<dbReference type="FunFam" id="3.30.730.10:FF:000001">
    <property type="entry name" value="Ethylene-responsive transcription factor 2"/>
    <property type="match status" value="1"/>
</dbReference>
<dbReference type="GO" id="GO:0009873">
    <property type="term" value="P:ethylene-activated signaling pathway"/>
    <property type="evidence" value="ECO:0007669"/>
    <property type="project" value="InterPro"/>
</dbReference>
<dbReference type="GO" id="GO:0003677">
    <property type="term" value="F:DNA binding"/>
    <property type="evidence" value="ECO:0007669"/>
    <property type="project" value="UniProtKB-KW"/>
</dbReference>
<dbReference type="InterPro" id="IPR016177">
    <property type="entry name" value="DNA-bd_dom_sf"/>
</dbReference>
<dbReference type="PANTHER" id="PTHR31190:SF181">
    <property type="entry name" value="OS02G0764700 PROTEIN"/>
    <property type="match status" value="1"/>
</dbReference>
<feature type="compositionally biased region" description="Low complexity" evidence="7">
    <location>
        <begin position="19"/>
        <end position="36"/>
    </location>
</feature>
<organism evidence="9 10">
    <name type="scientific">Dorcoceras hygrometricum</name>
    <dbReference type="NCBI Taxonomy" id="472368"/>
    <lineage>
        <taxon>Eukaryota</taxon>
        <taxon>Viridiplantae</taxon>
        <taxon>Streptophyta</taxon>
        <taxon>Embryophyta</taxon>
        <taxon>Tracheophyta</taxon>
        <taxon>Spermatophyta</taxon>
        <taxon>Magnoliopsida</taxon>
        <taxon>eudicotyledons</taxon>
        <taxon>Gunneridae</taxon>
        <taxon>Pentapetalae</taxon>
        <taxon>asterids</taxon>
        <taxon>lamiids</taxon>
        <taxon>Lamiales</taxon>
        <taxon>Gesneriaceae</taxon>
        <taxon>Didymocarpoideae</taxon>
        <taxon>Trichosporeae</taxon>
        <taxon>Loxocarpinae</taxon>
        <taxon>Dorcoceras</taxon>
    </lineage>
</organism>
<evidence type="ECO:0000256" key="7">
    <source>
        <dbReference type="SAM" id="MobiDB-lite"/>
    </source>
</evidence>
<dbReference type="GO" id="GO:0005634">
    <property type="term" value="C:nucleus"/>
    <property type="evidence" value="ECO:0007669"/>
    <property type="project" value="UniProtKB-SubCell"/>
</dbReference>
<dbReference type="SUPFAM" id="SSF54171">
    <property type="entry name" value="DNA-binding domain"/>
    <property type="match status" value="1"/>
</dbReference>
<reference evidence="9 10" key="1">
    <citation type="journal article" date="2015" name="Proc. Natl. Acad. Sci. U.S.A.">
        <title>The resurrection genome of Boea hygrometrica: A blueprint for survival of dehydration.</title>
        <authorList>
            <person name="Xiao L."/>
            <person name="Yang G."/>
            <person name="Zhang L."/>
            <person name="Yang X."/>
            <person name="Zhao S."/>
            <person name="Ji Z."/>
            <person name="Zhou Q."/>
            <person name="Hu M."/>
            <person name="Wang Y."/>
            <person name="Chen M."/>
            <person name="Xu Y."/>
            <person name="Jin H."/>
            <person name="Xiao X."/>
            <person name="Hu G."/>
            <person name="Bao F."/>
            <person name="Hu Y."/>
            <person name="Wan P."/>
            <person name="Li L."/>
            <person name="Deng X."/>
            <person name="Kuang T."/>
            <person name="Xiang C."/>
            <person name="Zhu J.K."/>
            <person name="Oliver M.J."/>
            <person name="He Y."/>
        </authorList>
    </citation>
    <scope>NUCLEOTIDE SEQUENCE [LARGE SCALE GENOMIC DNA]</scope>
    <source>
        <strain evidence="10">cv. XS01</strain>
    </source>
</reference>
<dbReference type="Pfam" id="PF00847">
    <property type="entry name" value="AP2"/>
    <property type="match status" value="1"/>
</dbReference>
<dbReference type="EMBL" id="KQ999821">
    <property type="protein sequence ID" value="KZV41165.1"/>
    <property type="molecule type" value="Genomic_DNA"/>
</dbReference>
<dbReference type="PANTHER" id="PTHR31190">
    <property type="entry name" value="DNA-BINDING DOMAIN"/>
    <property type="match status" value="1"/>
</dbReference>
<dbReference type="OrthoDB" id="642765at2759"/>
<dbReference type="PROSITE" id="PS51032">
    <property type="entry name" value="AP2_ERF"/>
    <property type="match status" value="1"/>
</dbReference>
<dbReference type="Proteomes" id="UP000250235">
    <property type="component" value="Unassembled WGS sequence"/>
</dbReference>
<evidence type="ECO:0000256" key="2">
    <source>
        <dbReference type="ARBA" id="ARBA00022821"/>
    </source>
</evidence>
<dbReference type="InterPro" id="IPR044808">
    <property type="entry name" value="ERF_plant"/>
</dbReference>
<proteinExistence type="predicted"/>
<dbReference type="Gene3D" id="3.30.730.10">
    <property type="entry name" value="AP2/ERF domain"/>
    <property type="match status" value="1"/>
</dbReference>
<sequence length="212" mass="23397">MVAALKNVLTGGGAGDTESSTSQSTTGTSSSSASFTAGGVSFSVSEDLETCRFCRIKGCLGCHFFEEEKDKGAKKRKKKTYRGVRQRPWGKWAAEIRNPHKASRVWLGTFETAEGAARAYDEAAIRFRGPRAKLNFPFSDYTSSPNTESSIAATQQQHQENVIEMPNSNHSPMDIEKQKNLSEMVIGDEEFQEWMKMMDFSGDSSDSATAFF</sequence>
<evidence type="ECO:0000256" key="1">
    <source>
        <dbReference type="ARBA" id="ARBA00004123"/>
    </source>
</evidence>